<proteinExistence type="predicted"/>
<dbReference type="InterPro" id="IPR029052">
    <property type="entry name" value="Metallo-depent_PP-like"/>
</dbReference>
<protein>
    <submittedName>
        <fullName evidence="1">Uncharacterized protein</fullName>
    </submittedName>
</protein>
<reference evidence="1" key="1">
    <citation type="submission" date="2014-09" db="EMBL/GenBank/DDBJ databases">
        <authorList>
            <person name="Magalhaes I.L.F."/>
            <person name="Oliveira U."/>
            <person name="Santos F.R."/>
            <person name="Vidigal T.H.D.A."/>
            <person name="Brescovit A.D."/>
            <person name="Santos A.J."/>
        </authorList>
    </citation>
    <scope>NUCLEOTIDE SEQUENCE</scope>
    <source>
        <tissue evidence="1">Shoot tissue taken approximately 20 cm above the soil surface</tissue>
    </source>
</reference>
<organism evidence="1">
    <name type="scientific">Arundo donax</name>
    <name type="common">Giant reed</name>
    <name type="synonym">Donax arundinaceus</name>
    <dbReference type="NCBI Taxonomy" id="35708"/>
    <lineage>
        <taxon>Eukaryota</taxon>
        <taxon>Viridiplantae</taxon>
        <taxon>Streptophyta</taxon>
        <taxon>Embryophyta</taxon>
        <taxon>Tracheophyta</taxon>
        <taxon>Spermatophyta</taxon>
        <taxon>Magnoliopsida</taxon>
        <taxon>Liliopsida</taxon>
        <taxon>Poales</taxon>
        <taxon>Poaceae</taxon>
        <taxon>PACMAD clade</taxon>
        <taxon>Arundinoideae</taxon>
        <taxon>Arundineae</taxon>
        <taxon>Arundo</taxon>
    </lineage>
</organism>
<dbReference type="PANTHER" id="PTHR47680:SF2">
    <property type="entry name" value="SHEWANELLA-LIKE PROTEIN PHOSPHATASE 2"/>
    <property type="match status" value="1"/>
</dbReference>
<accession>A0A0A9GAX3</accession>
<evidence type="ECO:0000313" key="1">
    <source>
        <dbReference type="EMBL" id="JAE21602.1"/>
    </source>
</evidence>
<dbReference type="PANTHER" id="PTHR47680">
    <property type="entry name" value="SHEWANELLA-LIKE PROTEIN PHOSPHATASE 2"/>
    <property type="match status" value="1"/>
</dbReference>
<reference evidence="1" key="2">
    <citation type="journal article" date="2015" name="Data Brief">
        <title>Shoot transcriptome of the giant reed, Arundo donax.</title>
        <authorList>
            <person name="Barrero R.A."/>
            <person name="Guerrero F.D."/>
            <person name="Moolhuijzen P."/>
            <person name="Goolsby J.A."/>
            <person name="Tidwell J."/>
            <person name="Bellgard S.E."/>
            <person name="Bellgard M.I."/>
        </authorList>
    </citation>
    <scope>NUCLEOTIDE SEQUENCE</scope>
    <source>
        <tissue evidence="1">Shoot tissue taken approximately 20 cm above the soil surface</tissue>
    </source>
</reference>
<dbReference type="Gene3D" id="3.60.21.10">
    <property type="match status" value="1"/>
</dbReference>
<dbReference type="AlphaFoldDB" id="A0A0A9GAX3"/>
<name>A0A0A9GAX3_ARUDO</name>
<dbReference type="EMBL" id="GBRH01176294">
    <property type="protein sequence ID" value="JAE21602.1"/>
    <property type="molecule type" value="Transcribed_RNA"/>
</dbReference>
<sequence>MIPGAKRMVMGHTIQTQGINAVCGAQAVRVDVGLSRGCGNGLPEVLEINGRGAEVRVITTPPTEAWQYRKQEAEKAATALKEKRGEVKEGLALLVRESHGLKEVEAKA</sequence>